<feature type="non-terminal residue" evidence="1">
    <location>
        <position position="275"/>
    </location>
</feature>
<dbReference type="Gene3D" id="3.30.70.330">
    <property type="match status" value="1"/>
</dbReference>
<dbReference type="SUPFAM" id="SSF54928">
    <property type="entry name" value="RNA-binding domain, RBD"/>
    <property type="match status" value="1"/>
</dbReference>
<accession>A0A392M186</accession>
<dbReference type="AlphaFoldDB" id="A0A392M186"/>
<dbReference type="InterPro" id="IPR035979">
    <property type="entry name" value="RBD_domain_sf"/>
</dbReference>
<evidence type="ECO:0000313" key="1">
    <source>
        <dbReference type="EMBL" id="MCH81026.1"/>
    </source>
</evidence>
<dbReference type="GO" id="GO:0003676">
    <property type="term" value="F:nucleic acid binding"/>
    <property type="evidence" value="ECO:0007669"/>
    <property type="project" value="InterPro"/>
</dbReference>
<keyword evidence="2" id="KW-1185">Reference proteome</keyword>
<dbReference type="Proteomes" id="UP000265520">
    <property type="component" value="Unassembled WGS sequence"/>
</dbReference>
<sequence>MVGMSSSISLSLSLIAKHYQFLLPRVCILSIGIPIKREFKVLTRLLRQRRGPICLGTSLGVGPDFWNDEQRLGNNASIPSWGKRMTMVGTLAKAMFNAFYHYGDIMEVVIPAKRDKLGRRFGFARFDQVDEPRRLECELDNIIIGRDKISVNLSRFQRREEYKCRDDKEAERNGKCARVTDKNTYAQAVRTGEVLNEGGRQQLIALSYEADKKDMLRLQKAFIGVVEQPGMTYNIQNAIHSQGYFGVKVTPLGSNLTLLEGQEDGEMQALLEDAK</sequence>
<reference evidence="1 2" key="1">
    <citation type="journal article" date="2018" name="Front. Plant Sci.">
        <title>Red Clover (Trifolium pratense) and Zigzag Clover (T. medium) - A Picture of Genomic Similarities and Differences.</title>
        <authorList>
            <person name="Dluhosova J."/>
            <person name="Istvanek J."/>
            <person name="Nedelnik J."/>
            <person name="Repkova J."/>
        </authorList>
    </citation>
    <scope>NUCLEOTIDE SEQUENCE [LARGE SCALE GENOMIC DNA]</scope>
    <source>
        <strain evidence="2">cv. 10/8</strain>
        <tissue evidence="1">Leaf</tissue>
    </source>
</reference>
<name>A0A392M186_9FABA</name>
<organism evidence="1 2">
    <name type="scientific">Trifolium medium</name>
    <dbReference type="NCBI Taxonomy" id="97028"/>
    <lineage>
        <taxon>Eukaryota</taxon>
        <taxon>Viridiplantae</taxon>
        <taxon>Streptophyta</taxon>
        <taxon>Embryophyta</taxon>
        <taxon>Tracheophyta</taxon>
        <taxon>Spermatophyta</taxon>
        <taxon>Magnoliopsida</taxon>
        <taxon>eudicotyledons</taxon>
        <taxon>Gunneridae</taxon>
        <taxon>Pentapetalae</taxon>
        <taxon>rosids</taxon>
        <taxon>fabids</taxon>
        <taxon>Fabales</taxon>
        <taxon>Fabaceae</taxon>
        <taxon>Papilionoideae</taxon>
        <taxon>50 kb inversion clade</taxon>
        <taxon>NPAAA clade</taxon>
        <taxon>Hologalegina</taxon>
        <taxon>IRL clade</taxon>
        <taxon>Trifolieae</taxon>
        <taxon>Trifolium</taxon>
    </lineage>
</organism>
<dbReference type="InterPro" id="IPR012677">
    <property type="entry name" value="Nucleotide-bd_a/b_plait_sf"/>
</dbReference>
<protein>
    <submittedName>
        <fullName evidence="1">RNA-binding protein 25-like</fullName>
    </submittedName>
</protein>
<dbReference type="EMBL" id="LXQA010001787">
    <property type="protein sequence ID" value="MCH81026.1"/>
    <property type="molecule type" value="Genomic_DNA"/>
</dbReference>
<proteinExistence type="predicted"/>
<gene>
    <name evidence="1" type="ORF">A2U01_0001804</name>
</gene>
<evidence type="ECO:0000313" key="2">
    <source>
        <dbReference type="Proteomes" id="UP000265520"/>
    </source>
</evidence>
<comment type="caution">
    <text evidence="1">The sequence shown here is derived from an EMBL/GenBank/DDBJ whole genome shotgun (WGS) entry which is preliminary data.</text>
</comment>